<keyword evidence="1" id="KW-0812">Transmembrane</keyword>
<protein>
    <submittedName>
        <fullName evidence="2">Nicastrin-domain-containing protein</fullName>
    </submittedName>
</protein>
<comment type="caution">
    <text evidence="2">The sequence shown here is derived from an EMBL/GenBank/DDBJ whole genome shotgun (WGS) entry which is preliminary data.</text>
</comment>
<dbReference type="InterPro" id="IPR008710">
    <property type="entry name" value="Nicastrin"/>
</dbReference>
<dbReference type="PANTHER" id="PTHR21092">
    <property type="entry name" value="NICASTRIN"/>
    <property type="match status" value="1"/>
</dbReference>
<proteinExistence type="predicted"/>
<dbReference type="OrthoDB" id="10265862at2759"/>
<dbReference type="EMBL" id="MCFE01000417">
    <property type="protein sequence ID" value="ORX89851.1"/>
    <property type="molecule type" value="Genomic_DNA"/>
</dbReference>
<evidence type="ECO:0000313" key="2">
    <source>
        <dbReference type="EMBL" id="ORX89851.1"/>
    </source>
</evidence>
<dbReference type="GO" id="GO:0016485">
    <property type="term" value="P:protein processing"/>
    <property type="evidence" value="ECO:0007669"/>
    <property type="project" value="InterPro"/>
</dbReference>
<sequence>MYATRDSETCLRRGIQRNDGKPVIVLSTAIDSNSFFHDLASGFDNNLSGMIGLMAVAEALSKSPVTMSSLPKHVVYTFFNTESWGYSGSSRFVQDISTPFTCQKTFTKSTSSCPYIKATCEYPCTRDNDFGRINFDSIESIIELNQIGKVGSFSGEPGFFLHQHDNSTSSLSLANSITKQSGGSVTRADSDNIYRGLPPSSTMSFLKKKAIPAAVITDFRSEVNRSGYPGNTFYNSMLDAPQGMELAKSSICSVATVVAKATLAQASGNENLDTSAVQANCTLVLNHAYFNPSQTLTMHPLFHDAYGTGLALTEEGQFIVKDQRQPVWTESTWDPIGFQLFQVPSYGSQVMELIIGISMCALSVVCVILVRRYLSKHFKVD</sequence>
<gene>
    <name evidence="2" type="ORF">K493DRAFT_381970</name>
</gene>
<evidence type="ECO:0000313" key="3">
    <source>
        <dbReference type="Proteomes" id="UP000193498"/>
    </source>
</evidence>
<name>A0A1Y1XVR2_9FUNG</name>
<dbReference type="SUPFAM" id="SSF53187">
    <property type="entry name" value="Zn-dependent exopeptidases"/>
    <property type="match status" value="1"/>
</dbReference>
<dbReference type="STRING" id="1314790.A0A1Y1XVR2"/>
<evidence type="ECO:0000256" key="1">
    <source>
        <dbReference type="SAM" id="Phobius"/>
    </source>
</evidence>
<organism evidence="2 3">
    <name type="scientific">Basidiobolus meristosporus CBS 931.73</name>
    <dbReference type="NCBI Taxonomy" id="1314790"/>
    <lineage>
        <taxon>Eukaryota</taxon>
        <taxon>Fungi</taxon>
        <taxon>Fungi incertae sedis</taxon>
        <taxon>Zoopagomycota</taxon>
        <taxon>Entomophthoromycotina</taxon>
        <taxon>Basidiobolomycetes</taxon>
        <taxon>Basidiobolales</taxon>
        <taxon>Basidiobolaceae</taxon>
        <taxon>Basidiobolus</taxon>
    </lineage>
</organism>
<dbReference type="InParanoid" id="A0A1Y1XVR2"/>
<dbReference type="Gene3D" id="3.40.630.10">
    <property type="entry name" value="Zn peptidases"/>
    <property type="match status" value="1"/>
</dbReference>
<dbReference type="GO" id="GO:0005886">
    <property type="term" value="C:plasma membrane"/>
    <property type="evidence" value="ECO:0007669"/>
    <property type="project" value="TreeGrafter"/>
</dbReference>
<keyword evidence="1" id="KW-1133">Transmembrane helix</keyword>
<dbReference type="PANTHER" id="PTHR21092:SF0">
    <property type="entry name" value="NICASTRIN"/>
    <property type="match status" value="1"/>
</dbReference>
<keyword evidence="3" id="KW-1185">Reference proteome</keyword>
<accession>A0A1Y1XVR2</accession>
<dbReference type="Pfam" id="PF05450">
    <property type="entry name" value="Nicastrin"/>
    <property type="match status" value="1"/>
</dbReference>
<dbReference type="Proteomes" id="UP000193498">
    <property type="component" value="Unassembled WGS sequence"/>
</dbReference>
<dbReference type="AlphaFoldDB" id="A0A1Y1XVR2"/>
<keyword evidence="1" id="KW-0472">Membrane</keyword>
<feature type="transmembrane region" description="Helical" evidence="1">
    <location>
        <begin position="350"/>
        <end position="370"/>
    </location>
</feature>
<reference evidence="2 3" key="1">
    <citation type="submission" date="2016-07" db="EMBL/GenBank/DDBJ databases">
        <title>Pervasive Adenine N6-methylation of Active Genes in Fungi.</title>
        <authorList>
            <consortium name="DOE Joint Genome Institute"/>
            <person name="Mondo S.J."/>
            <person name="Dannebaum R.O."/>
            <person name="Kuo R.C."/>
            <person name="Labutti K."/>
            <person name="Haridas S."/>
            <person name="Kuo A."/>
            <person name="Salamov A."/>
            <person name="Ahrendt S.R."/>
            <person name="Lipzen A."/>
            <person name="Sullivan W."/>
            <person name="Andreopoulos W.B."/>
            <person name="Clum A."/>
            <person name="Lindquist E."/>
            <person name="Daum C."/>
            <person name="Ramamoorthy G.K."/>
            <person name="Gryganskyi A."/>
            <person name="Culley D."/>
            <person name="Magnuson J.K."/>
            <person name="James T.Y."/>
            <person name="O'Malley M.A."/>
            <person name="Stajich J.E."/>
            <person name="Spatafora J.W."/>
            <person name="Visel A."/>
            <person name="Grigoriev I.V."/>
        </authorList>
    </citation>
    <scope>NUCLEOTIDE SEQUENCE [LARGE SCALE GENOMIC DNA]</scope>
    <source>
        <strain evidence="2 3">CBS 931.73</strain>
    </source>
</reference>